<keyword evidence="2 6" id="KW-0540">Nuclease</keyword>
<evidence type="ECO:0000256" key="2">
    <source>
        <dbReference type="ARBA" id="ARBA00022722"/>
    </source>
</evidence>
<keyword evidence="4 6" id="KW-0378">Hydrolase</keyword>
<gene>
    <name evidence="6" type="primary">vapC</name>
    <name evidence="8" type="ORF">FQY83_06885</name>
</gene>
<dbReference type="EC" id="3.1.-.-" evidence="6"/>
<evidence type="ECO:0000256" key="6">
    <source>
        <dbReference type="HAMAP-Rule" id="MF_00265"/>
    </source>
</evidence>
<dbReference type="GO" id="GO:0004540">
    <property type="term" value="F:RNA nuclease activity"/>
    <property type="evidence" value="ECO:0007669"/>
    <property type="project" value="InterPro"/>
</dbReference>
<dbReference type="CDD" id="cd09873">
    <property type="entry name" value="PIN_Pae0151-like"/>
    <property type="match status" value="1"/>
</dbReference>
<sequence length="135" mass="14608">MPFVLDNSVVSGWLLKRQGTAYADTVARRLQEGRAVVPPLLRHEYANVLRTACKLGRLTAQQAQDAIADLATLPLDIDQDVPDAGQLLALALRYDLTSYDATYLDLALRRQLPIATQDAALAQAARLAGVGVVEP</sequence>
<accession>A0A5C5U640</accession>
<dbReference type="InterPro" id="IPR051619">
    <property type="entry name" value="TypeII_TA_RNase_PINc/VapC"/>
</dbReference>
<comment type="caution">
    <text evidence="8">The sequence shown here is derived from an EMBL/GenBank/DDBJ whole genome shotgun (WGS) entry which is preliminary data.</text>
</comment>
<dbReference type="InterPro" id="IPR002716">
    <property type="entry name" value="PIN_dom"/>
</dbReference>
<feature type="binding site" evidence="6">
    <location>
        <position position="6"/>
    </location>
    <ligand>
        <name>Mg(2+)</name>
        <dbReference type="ChEBI" id="CHEBI:18420"/>
    </ligand>
</feature>
<evidence type="ECO:0000313" key="8">
    <source>
        <dbReference type="EMBL" id="TWT21082.1"/>
    </source>
</evidence>
<dbReference type="GO" id="GO:0000287">
    <property type="term" value="F:magnesium ion binding"/>
    <property type="evidence" value="ECO:0007669"/>
    <property type="project" value="UniProtKB-UniRule"/>
</dbReference>
<dbReference type="AlphaFoldDB" id="A0A5C5U640"/>
<dbReference type="GO" id="GO:0016787">
    <property type="term" value="F:hydrolase activity"/>
    <property type="evidence" value="ECO:0007669"/>
    <property type="project" value="UniProtKB-KW"/>
</dbReference>
<dbReference type="RefSeq" id="WP_146386461.1">
    <property type="nucleotide sequence ID" value="NZ_VOHK01000003.1"/>
</dbReference>
<dbReference type="HAMAP" id="MF_00265">
    <property type="entry name" value="VapC_Nob1"/>
    <property type="match status" value="1"/>
</dbReference>
<dbReference type="InterPro" id="IPR029060">
    <property type="entry name" value="PIN-like_dom_sf"/>
</dbReference>
<evidence type="ECO:0000256" key="4">
    <source>
        <dbReference type="ARBA" id="ARBA00022801"/>
    </source>
</evidence>
<keyword evidence="6" id="KW-0800">Toxin</keyword>
<keyword evidence="9" id="KW-1185">Reference proteome</keyword>
<dbReference type="InterPro" id="IPR022907">
    <property type="entry name" value="VapC_family"/>
</dbReference>
<evidence type="ECO:0000256" key="1">
    <source>
        <dbReference type="ARBA" id="ARBA00022649"/>
    </source>
</evidence>
<evidence type="ECO:0000259" key="7">
    <source>
        <dbReference type="Pfam" id="PF01850"/>
    </source>
</evidence>
<protein>
    <recommendedName>
        <fullName evidence="6">Ribonuclease VapC</fullName>
        <shortName evidence="6">RNase VapC</shortName>
        <ecNumber evidence="6">3.1.-.-</ecNumber>
    </recommendedName>
    <alternativeName>
        <fullName evidence="6">Toxin VapC</fullName>
    </alternativeName>
</protein>
<comment type="similarity">
    <text evidence="6">Belongs to the PINc/VapC protein family.</text>
</comment>
<evidence type="ECO:0000256" key="5">
    <source>
        <dbReference type="ARBA" id="ARBA00022842"/>
    </source>
</evidence>
<evidence type="ECO:0000256" key="3">
    <source>
        <dbReference type="ARBA" id="ARBA00022723"/>
    </source>
</evidence>
<evidence type="ECO:0000313" key="9">
    <source>
        <dbReference type="Proteomes" id="UP000319980"/>
    </source>
</evidence>
<dbReference type="PANTHER" id="PTHR35901">
    <property type="entry name" value="RIBONUCLEASE VAPC3"/>
    <property type="match status" value="1"/>
</dbReference>
<feature type="domain" description="PIN" evidence="7">
    <location>
        <begin position="4"/>
        <end position="126"/>
    </location>
</feature>
<name>A0A5C5U640_9GAMM</name>
<dbReference type="OrthoDB" id="328160at2"/>
<comment type="cofactor">
    <cofactor evidence="6">
        <name>Mg(2+)</name>
        <dbReference type="ChEBI" id="CHEBI:18420"/>
    </cofactor>
</comment>
<dbReference type="Gene3D" id="3.40.50.1010">
    <property type="entry name" value="5'-nuclease"/>
    <property type="match status" value="1"/>
</dbReference>
<dbReference type="InterPro" id="IPR044153">
    <property type="entry name" value="PIN_Pae0151-like"/>
</dbReference>
<dbReference type="Pfam" id="PF01850">
    <property type="entry name" value="PIN"/>
    <property type="match status" value="1"/>
</dbReference>
<dbReference type="Proteomes" id="UP000319980">
    <property type="component" value="Unassembled WGS sequence"/>
</dbReference>
<keyword evidence="1 6" id="KW-1277">Toxin-antitoxin system</keyword>
<reference evidence="8 9" key="1">
    <citation type="journal article" date="2008" name="Int. J. Syst. Evol. Microbiol.">
        <title>Luteimonas marina sp. nov., isolated from seawater.</title>
        <authorList>
            <person name="Baik K.S."/>
            <person name="Park S.C."/>
            <person name="Kim M.S."/>
            <person name="Kim E.M."/>
            <person name="Park C."/>
            <person name="Chun J."/>
            <person name="Seong C.N."/>
        </authorList>
    </citation>
    <scope>NUCLEOTIDE SEQUENCE [LARGE SCALE GENOMIC DNA]</scope>
    <source>
        <strain evidence="8 9">FR1330</strain>
    </source>
</reference>
<dbReference type="SUPFAM" id="SSF88723">
    <property type="entry name" value="PIN domain-like"/>
    <property type="match status" value="1"/>
</dbReference>
<feature type="binding site" evidence="6">
    <location>
        <position position="100"/>
    </location>
    <ligand>
        <name>Mg(2+)</name>
        <dbReference type="ChEBI" id="CHEBI:18420"/>
    </ligand>
</feature>
<comment type="function">
    <text evidence="6">Toxic component of a toxin-antitoxin (TA) system. An RNase.</text>
</comment>
<proteinExistence type="inferred from homology"/>
<keyword evidence="5 6" id="KW-0460">Magnesium</keyword>
<organism evidence="8 9">
    <name type="scientific">Luteimonas marina</name>
    <dbReference type="NCBI Taxonomy" id="488485"/>
    <lineage>
        <taxon>Bacteria</taxon>
        <taxon>Pseudomonadati</taxon>
        <taxon>Pseudomonadota</taxon>
        <taxon>Gammaproteobacteria</taxon>
        <taxon>Lysobacterales</taxon>
        <taxon>Lysobacteraceae</taxon>
        <taxon>Luteimonas</taxon>
    </lineage>
</organism>
<dbReference type="GO" id="GO:0090729">
    <property type="term" value="F:toxin activity"/>
    <property type="evidence" value="ECO:0007669"/>
    <property type="project" value="UniProtKB-KW"/>
</dbReference>
<dbReference type="PANTHER" id="PTHR35901:SF1">
    <property type="entry name" value="EXONUCLEASE VAPC9"/>
    <property type="match status" value="1"/>
</dbReference>
<keyword evidence="3 6" id="KW-0479">Metal-binding</keyword>
<dbReference type="EMBL" id="VOHK01000003">
    <property type="protein sequence ID" value="TWT21082.1"/>
    <property type="molecule type" value="Genomic_DNA"/>
</dbReference>